<dbReference type="Pfam" id="PF00059">
    <property type="entry name" value="Lectin_C"/>
    <property type="match status" value="1"/>
</dbReference>
<dbReference type="SUPFAM" id="SSF56436">
    <property type="entry name" value="C-type lectin-like"/>
    <property type="match status" value="1"/>
</dbReference>
<evidence type="ECO:0000256" key="1">
    <source>
        <dbReference type="SAM" id="MobiDB-lite"/>
    </source>
</evidence>
<evidence type="ECO:0000259" key="2">
    <source>
        <dbReference type="PROSITE" id="PS50041"/>
    </source>
</evidence>
<dbReference type="AlphaFoldDB" id="A0A9D4BQZ5"/>
<protein>
    <recommendedName>
        <fullName evidence="2">C-type lectin domain-containing protein</fullName>
    </recommendedName>
</protein>
<comment type="caution">
    <text evidence="3">The sequence shown here is derived from an EMBL/GenBank/DDBJ whole genome shotgun (WGS) entry which is preliminary data.</text>
</comment>
<accession>A0A9D4BQZ5</accession>
<dbReference type="Gene3D" id="3.10.100.10">
    <property type="entry name" value="Mannose-Binding Protein A, subunit A"/>
    <property type="match status" value="1"/>
</dbReference>
<dbReference type="InterPro" id="IPR001304">
    <property type="entry name" value="C-type_lectin-like"/>
</dbReference>
<proteinExistence type="predicted"/>
<dbReference type="InterPro" id="IPR016186">
    <property type="entry name" value="C-type_lectin-like/link_sf"/>
</dbReference>
<gene>
    <name evidence="3" type="ORF">DPMN_079081</name>
</gene>
<dbReference type="InterPro" id="IPR016187">
    <property type="entry name" value="CTDL_fold"/>
</dbReference>
<dbReference type="PROSITE" id="PS50041">
    <property type="entry name" value="C_TYPE_LECTIN_2"/>
    <property type="match status" value="1"/>
</dbReference>
<reference evidence="3" key="1">
    <citation type="journal article" date="2019" name="bioRxiv">
        <title>The Genome of the Zebra Mussel, Dreissena polymorpha: A Resource for Invasive Species Research.</title>
        <authorList>
            <person name="McCartney M.A."/>
            <person name="Auch B."/>
            <person name="Kono T."/>
            <person name="Mallez S."/>
            <person name="Zhang Y."/>
            <person name="Obille A."/>
            <person name="Becker A."/>
            <person name="Abrahante J.E."/>
            <person name="Garbe J."/>
            <person name="Badalamenti J.P."/>
            <person name="Herman A."/>
            <person name="Mangelson H."/>
            <person name="Liachko I."/>
            <person name="Sullivan S."/>
            <person name="Sone E.D."/>
            <person name="Koren S."/>
            <person name="Silverstein K.A.T."/>
            <person name="Beckman K.B."/>
            <person name="Gohl D.M."/>
        </authorList>
    </citation>
    <scope>NUCLEOTIDE SEQUENCE</scope>
    <source>
        <strain evidence="3">Duluth1</strain>
        <tissue evidence="3">Whole animal</tissue>
    </source>
</reference>
<evidence type="ECO:0000313" key="4">
    <source>
        <dbReference type="Proteomes" id="UP000828390"/>
    </source>
</evidence>
<keyword evidence="4" id="KW-1185">Reference proteome</keyword>
<feature type="region of interest" description="Disordered" evidence="1">
    <location>
        <begin position="105"/>
        <end position="124"/>
    </location>
</feature>
<name>A0A9D4BQZ5_DREPO</name>
<organism evidence="3 4">
    <name type="scientific">Dreissena polymorpha</name>
    <name type="common">Zebra mussel</name>
    <name type="synonym">Mytilus polymorpha</name>
    <dbReference type="NCBI Taxonomy" id="45954"/>
    <lineage>
        <taxon>Eukaryota</taxon>
        <taxon>Metazoa</taxon>
        <taxon>Spiralia</taxon>
        <taxon>Lophotrochozoa</taxon>
        <taxon>Mollusca</taxon>
        <taxon>Bivalvia</taxon>
        <taxon>Autobranchia</taxon>
        <taxon>Heteroconchia</taxon>
        <taxon>Euheterodonta</taxon>
        <taxon>Imparidentia</taxon>
        <taxon>Neoheterodontei</taxon>
        <taxon>Myida</taxon>
        <taxon>Dreissenoidea</taxon>
        <taxon>Dreissenidae</taxon>
        <taxon>Dreissena</taxon>
    </lineage>
</organism>
<reference evidence="3" key="2">
    <citation type="submission" date="2020-11" db="EMBL/GenBank/DDBJ databases">
        <authorList>
            <person name="McCartney M.A."/>
            <person name="Auch B."/>
            <person name="Kono T."/>
            <person name="Mallez S."/>
            <person name="Becker A."/>
            <person name="Gohl D.M."/>
            <person name="Silverstein K.A.T."/>
            <person name="Koren S."/>
            <person name="Bechman K.B."/>
            <person name="Herman A."/>
            <person name="Abrahante J.E."/>
            <person name="Garbe J."/>
        </authorList>
    </citation>
    <scope>NUCLEOTIDE SEQUENCE</scope>
    <source>
        <strain evidence="3">Duluth1</strain>
        <tissue evidence="3">Whole animal</tissue>
    </source>
</reference>
<evidence type="ECO:0000313" key="3">
    <source>
        <dbReference type="EMBL" id="KAH3704026.1"/>
    </source>
</evidence>
<feature type="domain" description="C-type lectin" evidence="2">
    <location>
        <begin position="17"/>
        <end position="116"/>
    </location>
</feature>
<dbReference type="EMBL" id="JAIWYP010000015">
    <property type="protein sequence ID" value="KAH3704026.1"/>
    <property type="molecule type" value="Genomic_DNA"/>
</dbReference>
<dbReference type="Proteomes" id="UP000828390">
    <property type="component" value="Unassembled WGS sequence"/>
</dbReference>
<sequence length="124" mass="13272">MGGGGVHGYCPAGFEALGDSCYVISKVMGSYAEGKTYCEDAGASLVEIYSREEEVLIDGYIHRHMSQIQTTQIWIGGSDLLQKGTFLAPGSKEVLTYPEAYPENFQRGGGSTGEGCPLPSSNFF</sequence>